<proteinExistence type="predicted"/>
<evidence type="ECO:0000313" key="2">
    <source>
        <dbReference type="Proteomes" id="UP000664534"/>
    </source>
</evidence>
<dbReference type="EMBL" id="CAJPDT010000075">
    <property type="protein sequence ID" value="CAF9934305.1"/>
    <property type="molecule type" value="Genomic_DNA"/>
</dbReference>
<name>A0A8H3G202_9LECA</name>
<evidence type="ECO:0000313" key="1">
    <source>
        <dbReference type="EMBL" id="CAF9934305.1"/>
    </source>
</evidence>
<sequence>MAATRVAPHGLGTLPSLPRELRDEICNYLLASGQLQILRTSRLLDQEAQEIRYGKVVVRMRGNSVYYFRNIKSSENVTDRIQDVQLEWDLGDPVSPRNVHKLIDMSSKVQATPNTCHVILKLSWFRPALLDDSDIHALKSLRLFKNVVLEAKSKQSTRCISRDCRAVLGDRIIGMLERLMNILDPALGSAEYEGDADADAHLLFFQPSTICRGSFSELPYSNIPYSW</sequence>
<evidence type="ECO:0008006" key="3">
    <source>
        <dbReference type="Google" id="ProtNLM"/>
    </source>
</evidence>
<dbReference type="Proteomes" id="UP000664534">
    <property type="component" value="Unassembled WGS sequence"/>
</dbReference>
<dbReference type="OrthoDB" id="5403415at2759"/>
<reference evidence="1" key="1">
    <citation type="submission" date="2021-03" db="EMBL/GenBank/DDBJ databases">
        <authorList>
            <person name="Tagirdzhanova G."/>
        </authorList>
    </citation>
    <scope>NUCLEOTIDE SEQUENCE</scope>
</reference>
<organism evidence="1 2">
    <name type="scientific">Imshaugia aleurites</name>
    <dbReference type="NCBI Taxonomy" id="172621"/>
    <lineage>
        <taxon>Eukaryota</taxon>
        <taxon>Fungi</taxon>
        <taxon>Dikarya</taxon>
        <taxon>Ascomycota</taxon>
        <taxon>Pezizomycotina</taxon>
        <taxon>Lecanoromycetes</taxon>
        <taxon>OSLEUM clade</taxon>
        <taxon>Lecanoromycetidae</taxon>
        <taxon>Lecanorales</taxon>
        <taxon>Lecanorineae</taxon>
        <taxon>Parmeliaceae</taxon>
        <taxon>Imshaugia</taxon>
    </lineage>
</organism>
<keyword evidence="2" id="KW-1185">Reference proteome</keyword>
<protein>
    <recommendedName>
        <fullName evidence="3">F-box domain-containing protein</fullName>
    </recommendedName>
</protein>
<accession>A0A8H3G202</accession>
<gene>
    <name evidence="1" type="ORF">IMSHALPRED_009670</name>
</gene>
<comment type="caution">
    <text evidence="1">The sequence shown here is derived from an EMBL/GenBank/DDBJ whole genome shotgun (WGS) entry which is preliminary data.</text>
</comment>
<dbReference type="AlphaFoldDB" id="A0A8H3G202"/>